<dbReference type="EMBL" id="JAENRR010000089">
    <property type="protein sequence ID" value="MBK3519746.1"/>
    <property type="molecule type" value="Genomic_DNA"/>
</dbReference>
<dbReference type="RefSeq" id="WP_200466965.1">
    <property type="nucleotide sequence ID" value="NZ_JAENRR010000089.1"/>
</dbReference>
<dbReference type="PANTHER" id="PTHR42970">
    <property type="entry name" value="PECTATE LYASE C-RELATED"/>
    <property type="match status" value="1"/>
</dbReference>
<comment type="caution">
    <text evidence="3">The sequence shown here is derived from an EMBL/GenBank/DDBJ whole genome shotgun (WGS) entry which is preliminary data.</text>
</comment>
<dbReference type="InterPro" id="IPR011050">
    <property type="entry name" value="Pectin_lyase_fold/virulence"/>
</dbReference>
<dbReference type="SUPFAM" id="SSF51126">
    <property type="entry name" value="Pectin lyase-like"/>
    <property type="match status" value="1"/>
</dbReference>
<accession>A0ABS1HQA9</accession>
<dbReference type="PANTHER" id="PTHR42970:SF1">
    <property type="entry name" value="PECTATE LYASE C-RELATED"/>
    <property type="match status" value="1"/>
</dbReference>
<reference evidence="3 4" key="1">
    <citation type="submission" date="2021-01" db="EMBL/GenBank/DDBJ databases">
        <title>Carboxyliciviraga sp.nov., isolated from coastal sediments.</title>
        <authorList>
            <person name="Lu D."/>
            <person name="Zhang T."/>
        </authorList>
    </citation>
    <scope>NUCLEOTIDE SEQUENCE [LARGE SCALE GENOMIC DNA]</scope>
    <source>
        <strain evidence="3 4">N1Y132</strain>
    </source>
</reference>
<evidence type="ECO:0000313" key="3">
    <source>
        <dbReference type="EMBL" id="MBK3519746.1"/>
    </source>
</evidence>
<keyword evidence="2" id="KW-0325">Glycoprotein</keyword>
<keyword evidence="4" id="KW-1185">Reference proteome</keyword>
<evidence type="ECO:0000256" key="2">
    <source>
        <dbReference type="ARBA" id="ARBA00023180"/>
    </source>
</evidence>
<proteinExistence type="predicted"/>
<dbReference type="GO" id="GO:0016829">
    <property type="term" value="F:lyase activity"/>
    <property type="evidence" value="ECO:0007669"/>
    <property type="project" value="UniProtKB-KW"/>
</dbReference>
<organism evidence="3 4">
    <name type="scientific">Carboxylicivirga marina</name>
    <dbReference type="NCBI Taxonomy" id="2800988"/>
    <lineage>
        <taxon>Bacteria</taxon>
        <taxon>Pseudomonadati</taxon>
        <taxon>Bacteroidota</taxon>
        <taxon>Bacteroidia</taxon>
        <taxon>Marinilabiliales</taxon>
        <taxon>Marinilabiliaceae</taxon>
        <taxon>Carboxylicivirga</taxon>
    </lineage>
</organism>
<protein>
    <submittedName>
        <fullName evidence="3">Pectate lyase</fullName>
    </submittedName>
</protein>
<dbReference type="Gene3D" id="2.160.20.10">
    <property type="entry name" value="Single-stranded right-handed beta-helix, Pectin lyase-like"/>
    <property type="match status" value="1"/>
</dbReference>
<dbReference type="InterPro" id="IPR012334">
    <property type="entry name" value="Pectin_lyas_fold"/>
</dbReference>
<gene>
    <name evidence="3" type="ORF">JIV24_20565</name>
</gene>
<evidence type="ECO:0000256" key="1">
    <source>
        <dbReference type="ARBA" id="ARBA00022723"/>
    </source>
</evidence>
<dbReference type="Proteomes" id="UP000605676">
    <property type="component" value="Unassembled WGS sequence"/>
</dbReference>
<dbReference type="InterPro" id="IPR052063">
    <property type="entry name" value="Polysaccharide_Lyase_1"/>
</dbReference>
<sequence length="417" mass="46084">MKQWIINALVLLFIGYCYTSINAQNMFPGSEGFGAESRGAYAGKQLPQVIKVTNLDDGGPGSLRAAINRQYPRIIIFEVSGVVELNRTLRINSPYVFIAGQTAPYPGITLKNYSLGISTHDVLVQGLKVRPGTASNKQIDGINIADDSTKLYNIMVDHCSVSWALDENIGILNGGDGITISNCIISECLTHMDHSKGLLSMHSKRISVIKNLFVHNSDRNPLVWGDTYGVQVINNLIYNSDTHAVYLGMSGEFKTPMKADIVGNYYILGKRNRNDKLLSVHENFQNNGKVHIGGNITKGVNSMDQYSRAMLHNPGNKKVFNTQMSDEVKSISVINAAILKDYLIKNCGAHSRTRDDIDNRIVNDVLKQTGKRIALPSEVGGWIYESGERKLNIPADLHADDDGNGFTNIEEWIHSFL</sequence>
<name>A0ABS1HQA9_9BACT</name>
<evidence type="ECO:0000313" key="4">
    <source>
        <dbReference type="Proteomes" id="UP000605676"/>
    </source>
</evidence>
<keyword evidence="1" id="KW-0479">Metal-binding</keyword>
<keyword evidence="3" id="KW-0456">Lyase</keyword>